<reference evidence="4" key="1">
    <citation type="journal article" date="2015" name="Proc. Natl. Acad. Sci. U.S.A.">
        <title>Genome sequencing of adzuki bean (Vigna angularis) provides insight into high starch and low fat accumulation and domestication.</title>
        <authorList>
            <person name="Yang K."/>
            <person name="Tian Z."/>
            <person name="Chen C."/>
            <person name="Luo L."/>
            <person name="Zhao B."/>
            <person name="Wang Z."/>
            <person name="Yu L."/>
            <person name="Li Y."/>
            <person name="Sun Y."/>
            <person name="Li W."/>
            <person name="Chen Y."/>
            <person name="Li Y."/>
            <person name="Zhang Y."/>
            <person name="Ai D."/>
            <person name="Zhao J."/>
            <person name="Shang C."/>
            <person name="Ma Y."/>
            <person name="Wu B."/>
            <person name="Wang M."/>
            <person name="Gao L."/>
            <person name="Sun D."/>
            <person name="Zhang P."/>
            <person name="Guo F."/>
            <person name="Wang W."/>
            <person name="Li Y."/>
            <person name="Wang J."/>
            <person name="Varshney R.K."/>
            <person name="Wang J."/>
            <person name="Ling H.Q."/>
            <person name="Wan P."/>
        </authorList>
    </citation>
    <scope>NUCLEOTIDE SEQUENCE</scope>
    <source>
        <strain evidence="4">cv. Jingnong 6</strain>
    </source>
</reference>
<evidence type="ECO:0000259" key="2">
    <source>
        <dbReference type="Pfam" id="PF20167"/>
    </source>
</evidence>
<feature type="domain" description="Putative plant transposon protein" evidence="2">
    <location>
        <begin position="74"/>
        <end position="237"/>
    </location>
</feature>
<proteinExistence type="predicted"/>
<evidence type="ECO:0000256" key="1">
    <source>
        <dbReference type="SAM" id="MobiDB-lite"/>
    </source>
</evidence>
<dbReference type="Proteomes" id="UP000053144">
    <property type="component" value="Chromosome 10"/>
</dbReference>
<dbReference type="OMA" id="KGWAFIS"/>
<dbReference type="EMBL" id="CM003380">
    <property type="protein sequence ID" value="KOM55968.1"/>
    <property type="molecule type" value="Genomic_DNA"/>
</dbReference>
<feature type="compositionally biased region" description="Basic residues" evidence="1">
    <location>
        <begin position="14"/>
        <end position="23"/>
    </location>
</feature>
<dbReference type="InterPro" id="IPR046796">
    <property type="entry name" value="Transposase_32_dom"/>
</dbReference>
<evidence type="ECO:0000313" key="4">
    <source>
        <dbReference type="Proteomes" id="UP000053144"/>
    </source>
</evidence>
<name>A0A0L9VLY1_PHAAN</name>
<sequence>MARTKTTARLPPTRSHKGKRRRTSPSPERPIRNLFRDPKRQERYEQIKHWYFITERKVVLLPEEYDPFLNGLLRRNWMRLADPLPKFDLEIVREFYANAYPLDGLGDRRSKVRGRWVTYDRASISEFLGHPLPLVEGQLCDYTRRRRSQEAFDEEEVVNLICISNRSYRLGSSSDPRKILRTYMKTLAQDLTLDVATIIFEEIHKFVRYEVNKNNEKSKGALGFPALITALCQAQGVEVDLSVKIRPTITKRFIEKFCTNPAEIVPQLEQPAAVEQTPCPEQQPQLNIHDELLEQMRYLRLQMEHTCQQNISIHRGQLHLHEYLYNNVRGPYPSMTPPEFLAYL</sequence>
<protein>
    <recommendedName>
        <fullName evidence="2">Putative plant transposon protein domain-containing protein</fullName>
    </recommendedName>
</protein>
<feature type="region of interest" description="Disordered" evidence="1">
    <location>
        <begin position="1"/>
        <end position="35"/>
    </location>
</feature>
<accession>A0A0L9VLY1</accession>
<gene>
    <name evidence="3" type="ORF">LR48_Vigan10g186000</name>
</gene>
<dbReference type="Gramene" id="KOM55968">
    <property type="protein sequence ID" value="KOM55968"/>
    <property type="gene ID" value="LR48_Vigan10g186000"/>
</dbReference>
<dbReference type="Pfam" id="PF20167">
    <property type="entry name" value="Transposase_32"/>
    <property type="match status" value="1"/>
</dbReference>
<organism evidence="3 4">
    <name type="scientific">Phaseolus angularis</name>
    <name type="common">Azuki bean</name>
    <name type="synonym">Vigna angularis</name>
    <dbReference type="NCBI Taxonomy" id="3914"/>
    <lineage>
        <taxon>Eukaryota</taxon>
        <taxon>Viridiplantae</taxon>
        <taxon>Streptophyta</taxon>
        <taxon>Embryophyta</taxon>
        <taxon>Tracheophyta</taxon>
        <taxon>Spermatophyta</taxon>
        <taxon>Magnoliopsida</taxon>
        <taxon>eudicotyledons</taxon>
        <taxon>Gunneridae</taxon>
        <taxon>Pentapetalae</taxon>
        <taxon>rosids</taxon>
        <taxon>fabids</taxon>
        <taxon>Fabales</taxon>
        <taxon>Fabaceae</taxon>
        <taxon>Papilionoideae</taxon>
        <taxon>50 kb inversion clade</taxon>
        <taxon>NPAAA clade</taxon>
        <taxon>indigoferoid/millettioid clade</taxon>
        <taxon>Phaseoleae</taxon>
        <taxon>Vigna</taxon>
    </lineage>
</organism>
<evidence type="ECO:0000313" key="3">
    <source>
        <dbReference type="EMBL" id="KOM55968.1"/>
    </source>
</evidence>
<dbReference type="AlphaFoldDB" id="A0A0L9VLY1"/>